<comment type="similarity">
    <text evidence="2">Belongs to the heat shock protein 70 family.</text>
</comment>
<evidence type="ECO:0000256" key="9">
    <source>
        <dbReference type="ARBA" id="ARBA00030019"/>
    </source>
</evidence>
<evidence type="ECO:0000256" key="4">
    <source>
        <dbReference type="ARBA" id="ARBA00017249"/>
    </source>
</evidence>
<evidence type="ECO:0000256" key="1">
    <source>
        <dbReference type="ARBA" id="ARBA00002290"/>
    </source>
</evidence>
<reference evidence="13 14" key="1">
    <citation type="submission" date="2016-10" db="EMBL/GenBank/DDBJ databases">
        <authorList>
            <person name="de Groot N.N."/>
        </authorList>
    </citation>
    <scope>NUCLEOTIDE SEQUENCE [LARGE SCALE GENOMIC DNA]</scope>
    <source>
        <strain evidence="13 14">DSM 21771</strain>
    </source>
</reference>
<comment type="function">
    <text evidence="1">Acts as a chaperone.</text>
</comment>
<dbReference type="InterPro" id="IPR043129">
    <property type="entry name" value="ATPase_NBD"/>
</dbReference>
<dbReference type="PROSITE" id="PS00297">
    <property type="entry name" value="HSP70_1"/>
    <property type="match status" value="1"/>
</dbReference>
<dbReference type="PRINTS" id="PR00301">
    <property type="entry name" value="HEATSHOCK70"/>
</dbReference>
<dbReference type="GO" id="GO:0140662">
    <property type="term" value="F:ATP-dependent protein folding chaperone"/>
    <property type="evidence" value="ECO:0007669"/>
    <property type="project" value="InterPro"/>
</dbReference>
<evidence type="ECO:0000256" key="12">
    <source>
        <dbReference type="SAM" id="MobiDB-lite"/>
    </source>
</evidence>
<dbReference type="AlphaFoldDB" id="A0A1G8S6R9"/>
<keyword evidence="14" id="KW-1185">Reference proteome</keyword>
<accession>A0A1G8S6R9</accession>
<evidence type="ECO:0000313" key="14">
    <source>
        <dbReference type="Proteomes" id="UP000198853"/>
    </source>
</evidence>
<dbReference type="PANTHER" id="PTHR19375">
    <property type="entry name" value="HEAT SHOCK PROTEIN 70KDA"/>
    <property type="match status" value="1"/>
</dbReference>
<proteinExistence type="inferred from homology"/>
<dbReference type="OrthoDB" id="9806903at2"/>
<evidence type="ECO:0000256" key="6">
    <source>
        <dbReference type="ARBA" id="ARBA00022840"/>
    </source>
</evidence>
<dbReference type="GO" id="GO:0005524">
    <property type="term" value="F:ATP binding"/>
    <property type="evidence" value="ECO:0007669"/>
    <property type="project" value="UniProtKB-KW"/>
</dbReference>
<dbReference type="EMBL" id="FNEN01000023">
    <property type="protein sequence ID" value="SDJ24924.1"/>
    <property type="molecule type" value="Genomic_DNA"/>
</dbReference>
<dbReference type="Pfam" id="PF00012">
    <property type="entry name" value="HSP70"/>
    <property type="match status" value="1"/>
</dbReference>
<dbReference type="Gene3D" id="3.30.420.40">
    <property type="match status" value="1"/>
</dbReference>
<evidence type="ECO:0000256" key="5">
    <source>
        <dbReference type="ARBA" id="ARBA00022741"/>
    </source>
</evidence>
<keyword evidence="6" id="KW-0067">ATP-binding</keyword>
<feature type="compositionally biased region" description="Polar residues" evidence="12">
    <location>
        <begin position="145"/>
        <end position="159"/>
    </location>
</feature>
<organism evidence="13 14">
    <name type="scientific">Natribacillus halophilus</name>
    <dbReference type="NCBI Taxonomy" id="549003"/>
    <lineage>
        <taxon>Bacteria</taxon>
        <taxon>Bacillati</taxon>
        <taxon>Bacillota</taxon>
        <taxon>Bacilli</taxon>
        <taxon>Bacillales</taxon>
        <taxon>Bacillaceae</taxon>
        <taxon>Natribacillus</taxon>
    </lineage>
</organism>
<name>A0A1G8S6R9_9BACI</name>
<dbReference type="Proteomes" id="UP000198853">
    <property type="component" value="Unassembled WGS sequence"/>
</dbReference>
<gene>
    <name evidence="13" type="ORF">SAMN04488123_12326</name>
</gene>
<keyword evidence="5" id="KW-0547">Nucleotide-binding</keyword>
<protein>
    <recommendedName>
        <fullName evidence="3">Chaperone protein DnaK</fullName>
    </recommendedName>
    <alternativeName>
        <fullName evidence="4">Chaperone protein dnaK</fullName>
    </alternativeName>
    <alternativeName>
        <fullName evidence="11">HSP70</fullName>
    </alternativeName>
    <alternativeName>
        <fullName evidence="10">Heat shock 70 kDa protein</fullName>
    </alternativeName>
    <alternativeName>
        <fullName evidence="9">Heat shock protein 70</fullName>
    </alternativeName>
</protein>
<evidence type="ECO:0000256" key="10">
    <source>
        <dbReference type="ARBA" id="ARBA00030945"/>
    </source>
</evidence>
<sequence>MTKQGNEQSFRPIIGIDLGTTNSAAAYIHQGKSKMMAMTNDKQMIPSVVLKETSGKVVVGDEARSALVAMPKRTIAAIKRSMGEDVNVSLGDETYTPEEISAFILKEIKHAADELLGEGEKEAVITVPAYFTDQQRQVSPPRKTAQASCSRGQSRSAYY</sequence>
<evidence type="ECO:0000256" key="7">
    <source>
        <dbReference type="ARBA" id="ARBA00023016"/>
    </source>
</evidence>
<feature type="region of interest" description="Disordered" evidence="12">
    <location>
        <begin position="135"/>
        <end position="159"/>
    </location>
</feature>
<evidence type="ECO:0000256" key="8">
    <source>
        <dbReference type="ARBA" id="ARBA00023186"/>
    </source>
</evidence>
<dbReference type="RefSeq" id="WP_090399911.1">
    <property type="nucleotide sequence ID" value="NZ_FNEN01000023.1"/>
</dbReference>
<evidence type="ECO:0000313" key="13">
    <source>
        <dbReference type="EMBL" id="SDJ24924.1"/>
    </source>
</evidence>
<keyword evidence="8" id="KW-0143">Chaperone</keyword>
<keyword evidence="7" id="KW-0346">Stress response</keyword>
<dbReference type="InterPro" id="IPR018181">
    <property type="entry name" value="Heat_shock_70_CS"/>
</dbReference>
<evidence type="ECO:0000256" key="11">
    <source>
        <dbReference type="ARBA" id="ARBA00033103"/>
    </source>
</evidence>
<dbReference type="InterPro" id="IPR013126">
    <property type="entry name" value="Hsp_70_fam"/>
</dbReference>
<evidence type="ECO:0000256" key="2">
    <source>
        <dbReference type="ARBA" id="ARBA00007381"/>
    </source>
</evidence>
<dbReference type="FunFam" id="3.30.420.40:FF:000028">
    <property type="entry name" value="heat shock 70 kDa protein-like"/>
    <property type="match status" value="1"/>
</dbReference>
<evidence type="ECO:0000256" key="3">
    <source>
        <dbReference type="ARBA" id="ARBA00014415"/>
    </source>
</evidence>
<dbReference type="SUPFAM" id="SSF53067">
    <property type="entry name" value="Actin-like ATPase domain"/>
    <property type="match status" value="1"/>
</dbReference>